<dbReference type="AlphaFoldDB" id="A0A0A6D694"/>
<proteinExistence type="predicted"/>
<protein>
    <submittedName>
        <fullName evidence="1">Phospholipase</fullName>
    </submittedName>
</protein>
<dbReference type="CDD" id="cd08557">
    <property type="entry name" value="PI-PLCc_bacteria_like"/>
    <property type="match status" value="1"/>
</dbReference>
<gene>
    <name evidence="1" type="ORF">NZ35_23835</name>
</gene>
<dbReference type="Proteomes" id="UP000030564">
    <property type="component" value="Unassembled WGS sequence"/>
</dbReference>
<evidence type="ECO:0000313" key="2">
    <source>
        <dbReference type="Proteomes" id="UP000030564"/>
    </source>
</evidence>
<sequence length="295" mass="33789">MNTLDNFQTYQWMADSPQIDNLSLFELSLPGAHNAGCDWEAGYALIPGKNWLACQDVSFYSQLNRGARALDVRLTYDSKAQGLAKFRFHHNGYLSSRTLEDLVRDVKAFYERNINEFIILDFHELGTGKDSFDHSEFQASILEHLGERMIPTRNLHQTLGQLKAISPLQRIMVAAPMTWETEDHRIYGRIQHKWIGKQLVSPLDLQGYINQVLSTPNSTLSPWSLSATSFSIGGPQRILDDLDYWFDPARSDWAKKCNIINFDFIKNSNIVLFCQKVNLEKAIEKSRSTVREQAV</sequence>
<name>A0A0A6D694_9PSED</name>
<dbReference type="SUPFAM" id="SSF51695">
    <property type="entry name" value="PLC-like phosphodiesterases"/>
    <property type="match status" value="1"/>
</dbReference>
<dbReference type="OrthoDB" id="7021323at2"/>
<dbReference type="PANTHER" id="PTHR13593">
    <property type="match status" value="1"/>
</dbReference>
<comment type="caution">
    <text evidence="1">The sequence shown here is derived from an EMBL/GenBank/DDBJ whole genome shotgun (WGS) entry which is preliminary data.</text>
</comment>
<dbReference type="InterPro" id="IPR017946">
    <property type="entry name" value="PLC-like_Pdiesterase_TIM-brl"/>
</dbReference>
<organism evidence="1 2">
    <name type="scientific">Pseudomonas chlororaphis</name>
    <dbReference type="NCBI Taxonomy" id="587753"/>
    <lineage>
        <taxon>Bacteria</taxon>
        <taxon>Pseudomonadati</taxon>
        <taxon>Pseudomonadota</taxon>
        <taxon>Gammaproteobacteria</taxon>
        <taxon>Pseudomonadales</taxon>
        <taxon>Pseudomonadaceae</taxon>
        <taxon>Pseudomonas</taxon>
    </lineage>
</organism>
<evidence type="ECO:0000313" key="1">
    <source>
        <dbReference type="EMBL" id="KHA70725.1"/>
    </source>
</evidence>
<dbReference type="GO" id="GO:0006629">
    <property type="term" value="P:lipid metabolic process"/>
    <property type="evidence" value="ECO:0007669"/>
    <property type="project" value="InterPro"/>
</dbReference>
<dbReference type="PANTHER" id="PTHR13593:SF113">
    <property type="entry name" value="SI:DKEY-266F7.9"/>
    <property type="match status" value="1"/>
</dbReference>
<accession>A0A0A6D694</accession>
<reference evidence="1 2" key="1">
    <citation type="submission" date="2014-10" db="EMBL/GenBank/DDBJ databases">
        <title>Draft genome sequence of Pseudomonas chlororaphis EA105.</title>
        <authorList>
            <person name="McCully L.M."/>
            <person name="Bitzer A.S."/>
            <person name="Spence C."/>
            <person name="Bais H."/>
            <person name="Silby M.W."/>
        </authorList>
    </citation>
    <scope>NUCLEOTIDE SEQUENCE [LARGE SCALE GENOMIC DNA]</scope>
    <source>
        <strain evidence="1 2">EA105</strain>
    </source>
</reference>
<dbReference type="EMBL" id="JSFK01000031">
    <property type="protein sequence ID" value="KHA70725.1"/>
    <property type="molecule type" value="Genomic_DNA"/>
</dbReference>
<dbReference type="PROSITE" id="PS50007">
    <property type="entry name" value="PIPLC_X_DOMAIN"/>
    <property type="match status" value="1"/>
</dbReference>
<dbReference type="InterPro" id="IPR051057">
    <property type="entry name" value="PI-PLC_domain"/>
</dbReference>
<dbReference type="Gene3D" id="3.20.20.190">
    <property type="entry name" value="Phosphatidylinositol (PI) phosphodiesterase"/>
    <property type="match status" value="1"/>
</dbReference>
<dbReference type="PATRIC" id="fig|587753.9.peg.3966"/>
<dbReference type="GO" id="GO:0008081">
    <property type="term" value="F:phosphoric diester hydrolase activity"/>
    <property type="evidence" value="ECO:0007669"/>
    <property type="project" value="InterPro"/>
</dbReference>